<evidence type="ECO:0000313" key="2">
    <source>
        <dbReference type="EMBL" id="MCY1080865.1"/>
    </source>
</evidence>
<name>A0ABT4AGR0_9BACT</name>
<evidence type="ECO:0000256" key="1">
    <source>
        <dbReference type="SAM" id="SignalP"/>
    </source>
</evidence>
<dbReference type="Proteomes" id="UP001207654">
    <property type="component" value="Unassembled WGS sequence"/>
</dbReference>
<sequence length="487" mass="52495">MRGGPTTLLALVPALALASPQEAAPLQEFSSDAPVAPTVSVRGDVRLMGGVDTGFEPAREDGLGEHVVDGWGRASLATDVKLSPSLRLVVEGRAFWRGGAQKGFERAKSSFEPFVGEAFLDVYTRWVDVRVGQQTLAFGANPFFAPTDILNPRELRQSFVQLEPEDLKQPVFAARALATVGPLSITGAWVPFFFADRYDVFGQDLALLQPPLGVGVPISVDPSVEDGLQPHLLETERPGLPGDVGLRVTSDVGRVKVGGSWVWANEKLPQVTFDPELEAVLRARERGEPVDAALLLSLQERLSAGESLVTGRYARQHVVAAEASTLVGPAQLDVDVGFSPSRTFYDDRLQPLRKPAVSWVVGASQAEESDLVYSVTYTGLAVPGVGAQEVLFLMEPGTARGQERTAFFHLLVADVGYSLLGGRLQVGMRGAFEPIQRSFLVAPRVGWRVSEHVHLGLAAEVYGGPSFSAFGYFNRNDQVLASLRLVL</sequence>
<dbReference type="RefSeq" id="WP_267539493.1">
    <property type="nucleotide sequence ID" value="NZ_JAPNKA010000001.1"/>
</dbReference>
<gene>
    <name evidence="2" type="ORF">OV287_41110</name>
</gene>
<accession>A0ABT4AGR0</accession>
<evidence type="ECO:0008006" key="4">
    <source>
        <dbReference type="Google" id="ProtNLM"/>
    </source>
</evidence>
<keyword evidence="3" id="KW-1185">Reference proteome</keyword>
<protein>
    <recommendedName>
        <fullName evidence="4">DUF1302 domain-containing protein</fullName>
    </recommendedName>
</protein>
<reference evidence="2 3" key="1">
    <citation type="submission" date="2022-11" db="EMBL/GenBank/DDBJ databases">
        <title>Minimal conservation of predation-associated metabolite biosynthetic gene clusters underscores biosynthetic potential of Myxococcota including descriptions for ten novel species: Archangium lansinium sp. nov., Myxococcus landrumus sp. nov., Nannocystis bai.</title>
        <authorList>
            <person name="Ahearne A."/>
            <person name="Stevens C."/>
            <person name="Phillips K."/>
        </authorList>
    </citation>
    <scope>NUCLEOTIDE SEQUENCE [LARGE SCALE GENOMIC DNA]</scope>
    <source>
        <strain evidence="2 3">MIWBW</strain>
    </source>
</reference>
<proteinExistence type="predicted"/>
<feature type="signal peptide" evidence="1">
    <location>
        <begin position="1"/>
        <end position="23"/>
    </location>
</feature>
<keyword evidence="1" id="KW-0732">Signal</keyword>
<dbReference type="EMBL" id="JAPNKA010000001">
    <property type="protein sequence ID" value="MCY1080865.1"/>
    <property type="molecule type" value="Genomic_DNA"/>
</dbReference>
<organism evidence="2 3">
    <name type="scientific">Archangium lansingense</name>
    <dbReference type="NCBI Taxonomy" id="2995310"/>
    <lineage>
        <taxon>Bacteria</taxon>
        <taxon>Pseudomonadati</taxon>
        <taxon>Myxococcota</taxon>
        <taxon>Myxococcia</taxon>
        <taxon>Myxococcales</taxon>
        <taxon>Cystobacterineae</taxon>
        <taxon>Archangiaceae</taxon>
        <taxon>Archangium</taxon>
    </lineage>
</organism>
<feature type="chain" id="PRO_5046547380" description="DUF1302 domain-containing protein" evidence="1">
    <location>
        <begin position="24"/>
        <end position="487"/>
    </location>
</feature>
<evidence type="ECO:0000313" key="3">
    <source>
        <dbReference type="Proteomes" id="UP001207654"/>
    </source>
</evidence>
<comment type="caution">
    <text evidence="2">The sequence shown here is derived from an EMBL/GenBank/DDBJ whole genome shotgun (WGS) entry which is preliminary data.</text>
</comment>